<dbReference type="InterPro" id="IPR012961">
    <property type="entry name" value="Ski2/MTR4_C"/>
</dbReference>
<evidence type="ECO:0000256" key="3">
    <source>
        <dbReference type="ARBA" id="ARBA00004642"/>
    </source>
</evidence>
<dbReference type="GO" id="GO:0005524">
    <property type="term" value="F:ATP binding"/>
    <property type="evidence" value="ECO:0007669"/>
    <property type="project" value="UniProtKB-KW"/>
</dbReference>
<evidence type="ECO:0000256" key="20">
    <source>
        <dbReference type="ARBA" id="ARBA00049390"/>
    </source>
</evidence>
<dbReference type="GO" id="GO:0003724">
    <property type="term" value="F:RNA helicase activity"/>
    <property type="evidence" value="ECO:0007669"/>
    <property type="project" value="UniProtKB-EC"/>
</dbReference>
<dbReference type="GO" id="GO:0003723">
    <property type="term" value="F:RNA binding"/>
    <property type="evidence" value="ECO:0007669"/>
    <property type="project" value="InterPro"/>
</dbReference>
<keyword evidence="9" id="KW-0507">mRNA processing</keyword>
<dbReference type="CDD" id="cd18024">
    <property type="entry name" value="DEXHc_Mtr4-like"/>
    <property type="match status" value="1"/>
</dbReference>
<dbReference type="InterPro" id="IPR016438">
    <property type="entry name" value="SKI2-like"/>
</dbReference>
<keyword evidence="13" id="KW-0378">Hydrolase</keyword>
<dbReference type="SMART" id="SM00487">
    <property type="entry name" value="DEXDc"/>
    <property type="match status" value="1"/>
</dbReference>
<evidence type="ECO:0000256" key="16">
    <source>
        <dbReference type="ARBA" id="ARBA00022843"/>
    </source>
</evidence>
<comment type="similarity">
    <text evidence="4">Belongs to the helicase family. SKI2 subfamily.</text>
</comment>
<dbReference type="PANTHER" id="PTHR12131:SF7">
    <property type="entry name" value="EXOSOME RNA HELICASE MTR4"/>
    <property type="match status" value="1"/>
</dbReference>
<evidence type="ECO:0000256" key="6">
    <source>
        <dbReference type="ARBA" id="ARBA00022499"/>
    </source>
</evidence>
<feature type="compositionally biased region" description="Basic and acidic residues" evidence="24">
    <location>
        <begin position="21"/>
        <end position="57"/>
    </location>
</feature>
<feature type="domain" description="Helicase C-terminal" evidence="26">
    <location>
        <begin position="378"/>
        <end position="550"/>
    </location>
</feature>
<keyword evidence="10" id="KW-0747">Spliceosome</keyword>
<dbReference type="VEuPathDB" id="VectorBase:PHUM218140"/>
<dbReference type="PROSITE" id="PS51192">
    <property type="entry name" value="HELICASE_ATP_BIND_1"/>
    <property type="match status" value="1"/>
</dbReference>
<keyword evidence="19" id="KW-0539">Nucleus</keyword>
<dbReference type="Gene3D" id="1.10.3380.30">
    <property type="match status" value="2"/>
</dbReference>
<dbReference type="AlphaFoldDB" id="E0VI02"/>
<evidence type="ECO:0000256" key="24">
    <source>
        <dbReference type="SAM" id="MobiDB-lite"/>
    </source>
</evidence>
<sequence>MQCRQRQSEEKEQISEPVIVDTKKEETEKIESCEKSDVNRSHSTDSDEQSKHLKTENSESVLDEVNVDEFAVRIKIHSIEAQGACTHEVAVPPNQEYVPLVKGNCPRAKEYKFVLDAFQEEAILCIENNQSVLVSAHTSAGKTVVAEYSIAKSLRDKQRVIYTTPIKALSNQKFREFTEEFGEVGLITGDVTINQNASLLIMTTEILRNMLYRGSEVMREVGWVIFDEIHYMRDKERGVVWEETLILLPDNVHYVFLSATIPNARQFAEWVAHLHNQPCHVVYTDYRPTPLQHYIFPAGGDGIHLVLDENGKFKEDNFNTAMAVLQNAGDAAKGDRLNRNNARGSNAFKIVKMIMERNFAPVICFSFSKKDCEAYALQMAKLDFNSVEEKKLVDEVFNNAMDVLSEEDRKLPQVENVLPLLRRGIGIHHGGLLPILKETIEILFAEGLIKALFATETFAMGLNMPARTVLFTGCRKFDGKDYRFVTSGEYIQMSGRAGRRGLDDKGIVILMIDEQVSPSVGREIVKGAPDPINSAFHLTYNMVLNLLRVEEINPEYMLERSFYQFQNQSAIPQIYENVKKTLEEYEKIIIPKESQVASYFSIREQLKDLGKQFQTFLTKPNYLLPFLQPGRLVKCEDLEFDWGMIVNYKNRENFDKDNPLKSSPRLILVDILLHLDENYKEPDIRPCPKNARGSCEVVPVLHTLITHISSIRLKTPNDLRSADAKRSIIKTIQEVKKRFPEGLPLLDPIVDMKIKEKVFLDIVKKITTFEERLFDHPLHNDSNLGNLFDLYSKKGELGVKLKEYKTQFKKAKSLLQMNELKCRKRVLRRMGYCTASDVIETKGKIACELSSGEELLLTELIFNGVFNDLSVAQCVALLSCFVCDEKSSELPKLTDQLSGPLKEMQNLARRIARISQEAKLEIDENDYINGFKPYLMDVMFAWCNGANFGKICQMTDIYEGSIIRAMRRLEEMLRQMVQASISIGDQSLIEKFNEGIKAIKRDIVFAASLYL</sequence>
<dbReference type="GO" id="GO:0006974">
    <property type="term" value="P:DNA damage response"/>
    <property type="evidence" value="ECO:0007669"/>
    <property type="project" value="UniProtKB-KW"/>
</dbReference>
<reference evidence="28" key="3">
    <citation type="submission" date="2020-05" db="UniProtKB">
        <authorList>
            <consortium name="EnsemblMetazoa"/>
        </authorList>
    </citation>
    <scope>IDENTIFICATION</scope>
    <source>
        <strain evidence="28">USDA</strain>
    </source>
</reference>
<feature type="region of interest" description="Disordered" evidence="24">
    <location>
        <begin position="1"/>
        <end position="58"/>
    </location>
</feature>
<dbReference type="InterPro" id="IPR014001">
    <property type="entry name" value="Helicase_ATP-bd"/>
</dbReference>
<accession>E0VI02</accession>
<dbReference type="SMART" id="SM01142">
    <property type="entry name" value="DSHCT"/>
    <property type="match status" value="1"/>
</dbReference>
<dbReference type="CDD" id="cd18795">
    <property type="entry name" value="SF2_C_Ski2"/>
    <property type="match status" value="1"/>
</dbReference>
<dbReference type="GeneID" id="8237629"/>
<dbReference type="OrthoDB" id="64767at2759"/>
<evidence type="ECO:0000259" key="26">
    <source>
        <dbReference type="PROSITE" id="PS51194"/>
    </source>
</evidence>
<keyword evidence="6" id="KW-1017">Isopeptide bond</keyword>
<evidence type="ECO:0000256" key="4">
    <source>
        <dbReference type="ARBA" id="ARBA00010140"/>
    </source>
</evidence>
<dbReference type="GO" id="GO:0000460">
    <property type="term" value="P:maturation of 5.8S rRNA"/>
    <property type="evidence" value="ECO:0007669"/>
    <property type="project" value="TreeGrafter"/>
</dbReference>
<dbReference type="GO" id="GO:0005730">
    <property type="term" value="C:nucleolus"/>
    <property type="evidence" value="ECO:0007669"/>
    <property type="project" value="UniProtKB-SubCell"/>
</dbReference>
<dbReference type="FunFam" id="3.40.50.300:FF:000141">
    <property type="entry name" value="ATP-dependent RNA helicase DOB1"/>
    <property type="match status" value="1"/>
</dbReference>
<dbReference type="InterPro" id="IPR027417">
    <property type="entry name" value="P-loop_NTPase"/>
</dbReference>
<reference evidence="27" key="1">
    <citation type="submission" date="2007-04" db="EMBL/GenBank/DDBJ databases">
        <title>Annotation of Pediculus humanus corporis strain USDA.</title>
        <authorList>
            <person name="Kirkness E."/>
            <person name="Hannick L."/>
            <person name="Hass B."/>
            <person name="Bruggner R."/>
            <person name="Lawson D."/>
            <person name="Bidwell S."/>
            <person name="Joardar V."/>
            <person name="Caler E."/>
            <person name="Walenz B."/>
            <person name="Inman J."/>
            <person name="Schobel S."/>
            <person name="Galinsky K."/>
            <person name="Amedeo P."/>
            <person name="Strausberg R."/>
        </authorList>
    </citation>
    <scope>NUCLEOTIDE SEQUENCE</scope>
    <source>
        <strain evidence="27">USDA</strain>
    </source>
</reference>
<dbReference type="InterPro" id="IPR048392">
    <property type="entry name" value="MTR4-like_stalk"/>
</dbReference>
<feature type="domain" description="Helicase ATP-binding" evidence="25">
    <location>
        <begin position="123"/>
        <end position="279"/>
    </location>
</feature>
<dbReference type="FunFam" id="2.40.30.300:FF:000001">
    <property type="entry name" value="Mtr4 exosome RNA helicase"/>
    <property type="match status" value="1"/>
</dbReference>
<evidence type="ECO:0000256" key="18">
    <source>
        <dbReference type="ARBA" id="ARBA00023187"/>
    </source>
</evidence>
<name>E0VI02_PEDHC</name>
<dbReference type="RefSeq" id="XP_002425746.1">
    <property type="nucleotide sequence ID" value="XM_002425701.1"/>
</dbReference>
<evidence type="ECO:0000256" key="19">
    <source>
        <dbReference type="ARBA" id="ARBA00023242"/>
    </source>
</evidence>
<organism>
    <name type="scientific">Pediculus humanus subsp. corporis</name>
    <name type="common">Body louse</name>
    <dbReference type="NCBI Taxonomy" id="121224"/>
    <lineage>
        <taxon>Eukaryota</taxon>
        <taxon>Metazoa</taxon>
        <taxon>Ecdysozoa</taxon>
        <taxon>Arthropoda</taxon>
        <taxon>Hexapoda</taxon>
        <taxon>Insecta</taxon>
        <taxon>Pterygota</taxon>
        <taxon>Neoptera</taxon>
        <taxon>Paraneoptera</taxon>
        <taxon>Psocodea</taxon>
        <taxon>Troctomorpha</taxon>
        <taxon>Phthiraptera</taxon>
        <taxon>Anoplura</taxon>
        <taxon>Pediculidae</taxon>
        <taxon>Pediculus</taxon>
    </lineage>
</organism>
<dbReference type="InterPro" id="IPR011545">
    <property type="entry name" value="DEAD/DEAH_box_helicase_dom"/>
</dbReference>
<dbReference type="KEGG" id="phu:Phum_PHUM218140"/>
<dbReference type="eggNOG" id="KOG0948">
    <property type="taxonomic scope" value="Eukaryota"/>
</dbReference>
<dbReference type="EMBL" id="DS235174">
    <property type="protein sequence ID" value="EEB13008.1"/>
    <property type="molecule type" value="Genomic_DNA"/>
</dbReference>
<evidence type="ECO:0000256" key="8">
    <source>
        <dbReference type="ARBA" id="ARBA00022553"/>
    </source>
</evidence>
<dbReference type="PIRSF" id="PIRSF005198">
    <property type="entry name" value="Antiviral_helicase_SKI2"/>
    <property type="match status" value="1"/>
</dbReference>
<keyword evidence="14 27" id="KW-0347">Helicase</keyword>
<keyword evidence="8" id="KW-0597">Phosphoprotein</keyword>
<evidence type="ECO:0000256" key="2">
    <source>
        <dbReference type="ARBA" id="ARBA00004604"/>
    </source>
</evidence>
<dbReference type="CTD" id="8237629"/>
<evidence type="ECO:0000256" key="1">
    <source>
        <dbReference type="ARBA" id="ARBA00004324"/>
    </source>
</evidence>
<dbReference type="GO" id="GO:0005681">
    <property type="term" value="C:spliceosomal complex"/>
    <property type="evidence" value="ECO:0007669"/>
    <property type="project" value="UniProtKB-KW"/>
</dbReference>
<dbReference type="InterPro" id="IPR050699">
    <property type="entry name" value="RNA-DNA_Helicase"/>
</dbReference>
<evidence type="ECO:0000256" key="21">
    <source>
        <dbReference type="ARBA" id="ARBA00069430"/>
    </source>
</evidence>
<dbReference type="EC" id="3.6.4.13" evidence="5"/>
<evidence type="ECO:0000256" key="17">
    <source>
        <dbReference type="ARBA" id="ARBA00022990"/>
    </source>
</evidence>
<evidence type="ECO:0000256" key="23">
    <source>
        <dbReference type="ARBA" id="ARBA00082023"/>
    </source>
</evidence>
<feature type="compositionally biased region" description="Basic and acidic residues" evidence="24">
    <location>
        <begin position="1"/>
        <end position="14"/>
    </location>
</feature>
<reference evidence="27" key="2">
    <citation type="submission" date="2007-04" db="EMBL/GenBank/DDBJ databases">
        <title>The genome of the human body louse.</title>
        <authorList>
            <consortium name="The Human Body Louse Genome Consortium"/>
            <person name="Kirkness E."/>
            <person name="Walenz B."/>
            <person name="Hass B."/>
            <person name="Bruggner R."/>
            <person name="Strausberg R."/>
        </authorList>
    </citation>
    <scope>NUCLEOTIDE SEQUENCE</scope>
    <source>
        <strain evidence="27">USDA</strain>
    </source>
</reference>
<keyword evidence="12" id="KW-0227">DNA damage</keyword>
<dbReference type="FunFam" id="1.10.3380.30:FF:000002">
    <property type="entry name" value="superkiller viralicidic activity 2-like 2"/>
    <property type="match status" value="1"/>
</dbReference>
<evidence type="ECO:0000313" key="28">
    <source>
        <dbReference type="EnsemblMetazoa" id="PHUM218140-PA"/>
    </source>
</evidence>
<dbReference type="Pfam" id="PF21408">
    <property type="entry name" value="MTR4-like_stalk"/>
    <property type="match status" value="1"/>
</dbReference>
<dbReference type="Pfam" id="PF00271">
    <property type="entry name" value="Helicase_C"/>
    <property type="match status" value="1"/>
</dbReference>
<dbReference type="SMART" id="SM00490">
    <property type="entry name" value="HELICc"/>
    <property type="match status" value="1"/>
</dbReference>
<dbReference type="Pfam" id="PF13234">
    <property type="entry name" value="MTR4_beta-barrel"/>
    <property type="match status" value="1"/>
</dbReference>
<keyword evidence="17" id="KW-0007">Acetylation</keyword>
<evidence type="ECO:0000256" key="5">
    <source>
        <dbReference type="ARBA" id="ARBA00012552"/>
    </source>
</evidence>
<dbReference type="SUPFAM" id="SSF52540">
    <property type="entry name" value="P-loop containing nucleoside triphosphate hydrolases"/>
    <property type="match status" value="1"/>
</dbReference>
<evidence type="ECO:0000256" key="14">
    <source>
        <dbReference type="ARBA" id="ARBA00022806"/>
    </source>
</evidence>
<comment type="subcellular location">
    <subcellularLocation>
        <location evidence="1">Nucleus speckle</location>
    </subcellularLocation>
    <subcellularLocation>
        <location evidence="2">Nucleus</location>
        <location evidence="2">Nucleolus</location>
    </subcellularLocation>
    <subcellularLocation>
        <location evidence="3">Nucleus</location>
        <location evidence="3">Nucleoplasm</location>
    </subcellularLocation>
</comment>
<dbReference type="FunFam" id="1.10.3380.30:FF:000004">
    <property type="entry name" value="Superkiller viralicidic activity 2-like 2"/>
    <property type="match status" value="1"/>
</dbReference>
<keyword evidence="16" id="KW-0832">Ubl conjugation</keyword>
<gene>
    <name evidence="28" type="primary">8237629</name>
    <name evidence="27" type="ORF">Phum_PHUM218140</name>
</gene>
<proteinExistence type="inferred from homology"/>
<keyword evidence="29" id="KW-1185">Reference proteome</keyword>
<dbReference type="Gene3D" id="3.40.50.300">
    <property type="entry name" value="P-loop containing nucleotide triphosphate hydrolases"/>
    <property type="match status" value="2"/>
</dbReference>
<evidence type="ECO:0000259" key="25">
    <source>
        <dbReference type="PROSITE" id="PS51192"/>
    </source>
</evidence>
<evidence type="ECO:0000256" key="10">
    <source>
        <dbReference type="ARBA" id="ARBA00022728"/>
    </source>
</evidence>
<dbReference type="InterPro" id="IPR025696">
    <property type="entry name" value="Beta-barrel_MTR4"/>
</dbReference>
<dbReference type="GO" id="GO:0016607">
    <property type="term" value="C:nuclear speck"/>
    <property type="evidence" value="ECO:0007669"/>
    <property type="project" value="UniProtKB-SubCell"/>
</dbReference>
<dbReference type="OMA" id="IMLKNYN"/>
<dbReference type="GO" id="GO:0006401">
    <property type="term" value="P:RNA catabolic process"/>
    <property type="evidence" value="ECO:0007669"/>
    <property type="project" value="InterPro"/>
</dbReference>
<evidence type="ECO:0000256" key="9">
    <source>
        <dbReference type="ARBA" id="ARBA00022664"/>
    </source>
</evidence>
<dbReference type="EnsemblMetazoa" id="PHUM218140-RA">
    <property type="protein sequence ID" value="PHUM218140-PA"/>
    <property type="gene ID" value="PHUM218140"/>
</dbReference>
<dbReference type="InParanoid" id="E0VI02"/>
<dbReference type="PROSITE" id="PS51194">
    <property type="entry name" value="HELICASE_CTER"/>
    <property type="match status" value="1"/>
</dbReference>
<dbReference type="EMBL" id="AAZO01002515">
    <property type="status" value="NOT_ANNOTATED_CDS"/>
    <property type="molecule type" value="Genomic_DNA"/>
</dbReference>
<protein>
    <recommendedName>
        <fullName evidence="21">Exosome RNA helicase MTR4</fullName>
        <ecNumber evidence="5">3.6.4.13</ecNumber>
    </recommendedName>
    <alternativeName>
        <fullName evidence="23">Superkiller viralicidic activity 2-like 2</fullName>
    </alternativeName>
    <alternativeName>
        <fullName evidence="22">TRAMP-like complex helicase</fullName>
    </alternativeName>
</protein>
<dbReference type="GO" id="GO:0016787">
    <property type="term" value="F:hydrolase activity"/>
    <property type="evidence" value="ECO:0007669"/>
    <property type="project" value="UniProtKB-KW"/>
</dbReference>
<dbReference type="GO" id="GO:0006397">
    <property type="term" value="P:mRNA processing"/>
    <property type="evidence" value="ECO:0007669"/>
    <property type="project" value="UniProtKB-KW"/>
</dbReference>
<keyword evidence="7" id="KW-0698">rRNA processing</keyword>
<dbReference type="CDD" id="cd13154">
    <property type="entry name" value="KOW_Mtr4"/>
    <property type="match status" value="1"/>
</dbReference>
<dbReference type="Pfam" id="PF08148">
    <property type="entry name" value="DSHCT"/>
    <property type="match status" value="1"/>
</dbReference>
<dbReference type="HOGENOM" id="CLU_002902_0_1_1"/>
<keyword evidence="15" id="KW-0067">ATP-binding</keyword>
<dbReference type="PANTHER" id="PTHR12131">
    <property type="entry name" value="ATP-DEPENDENT RNA AND DNA HELICASE"/>
    <property type="match status" value="1"/>
</dbReference>
<dbReference type="FunFam" id="3.40.50.300:FF:000083">
    <property type="entry name" value="ATP-dependent RNA helicase DOB1"/>
    <property type="match status" value="1"/>
</dbReference>
<dbReference type="STRING" id="121224.E0VI02"/>
<evidence type="ECO:0000313" key="29">
    <source>
        <dbReference type="Proteomes" id="UP000009046"/>
    </source>
</evidence>
<evidence type="ECO:0000256" key="22">
    <source>
        <dbReference type="ARBA" id="ARBA00077324"/>
    </source>
</evidence>
<evidence type="ECO:0000256" key="15">
    <source>
        <dbReference type="ARBA" id="ARBA00022840"/>
    </source>
</evidence>
<evidence type="ECO:0000256" key="7">
    <source>
        <dbReference type="ARBA" id="ARBA00022552"/>
    </source>
</evidence>
<dbReference type="Gene3D" id="2.40.30.300">
    <property type="match status" value="1"/>
</dbReference>
<evidence type="ECO:0000256" key="11">
    <source>
        <dbReference type="ARBA" id="ARBA00022741"/>
    </source>
</evidence>
<keyword evidence="18" id="KW-0508">mRNA splicing</keyword>
<evidence type="ECO:0000256" key="13">
    <source>
        <dbReference type="ARBA" id="ARBA00022801"/>
    </source>
</evidence>
<keyword evidence="11" id="KW-0547">Nucleotide-binding</keyword>
<dbReference type="GO" id="GO:0008380">
    <property type="term" value="P:RNA splicing"/>
    <property type="evidence" value="ECO:0007669"/>
    <property type="project" value="UniProtKB-KW"/>
</dbReference>
<evidence type="ECO:0000256" key="12">
    <source>
        <dbReference type="ARBA" id="ARBA00022763"/>
    </source>
</evidence>
<dbReference type="InterPro" id="IPR001650">
    <property type="entry name" value="Helicase_C-like"/>
</dbReference>
<dbReference type="Pfam" id="PF00270">
    <property type="entry name" value="DEAD"/>
    <property type="match status" value="1"/>
</dbReference>
<dbReference type="FunCoup" id="E0VI02">
    <property type="interactions" value="2308"/>
</dbReference>
<comment type="catalytic activity">
    <reaction evidence="20">
        <text>ATP + H2O = ADP + phosphate + H(+)</text>
        <dbReference type="Rhea" id="RHEA:13065"/>
        <dbReference type="ChEBI" id="CHEBI:15377"/>
        <dbReference type="ChEBI" id="CHEBI:15378"/>
        <dbReference type="ChEBI" id="CHEBI:30616"/>
        <dbReference type="ChEBI" id="CHEBI:43474"/>
        <dbReference type="ChEBI" id="CHEBI:456216"/>
        <dbReference type="EC" id="3.6.4.13"/>
    </reaction>
    <physiologicalReaction direction="left-to-right" evidence="20">
        <dbReference type="Rhea" id="RHEA:13066"/>
    </physiologicalReaction>
</comment>
<dbReference type="Proteomes" id="UP000009046">
    <property type="component" value="Unassembled WGS sequence"/>
</dbReference>
<evidence type="ECO:0000313" key="27">
    <source>
        <dbReference type="EMBL" id="EEB13008.1"/>
    </source>
</evidence>